<dbReference type="FunFam" id="1.20.1260.100:FF:000001">
    <property type="entry name" value="translocator protein 2"/>
    <property type="match status" value="1"/>
</dbReference>
<evidence type="ECO:0000256" key="5">
    <source>
        <dbReference type="ARBA" id="ARBA00023136"/>
    </source>
</evidence>
<reference evidence="7 8" key="1">
    <citation type="submission" date="2009-01" db="EMBL/GenBank/DDBJ databases">
        <authorList>
            <person name="Fulton L."/>
            <person name="Clifton S."/>
            <person name="Fulton B."/>
            <person name="Xu J."/>
            <person name="Minx P."/>
            <person name="Pepin K.H."/>
            <person name="Johnson M."/>
            <person name="Bhonagiri V."/>
            <person name="Nash W.E."/>
            <person name="Mardis E.R."/>
            <person name="Wilson R.K."/>
        </authorList>
    </citation>
    <scope>NUCLEOTIDE SEQUENCE [LARGE SCALE GENOMIC DNA]</scope>
    <source>
        <strain evidence="7 8">DSM 5476</strain>
    </source>
</reference>
<evidence type="ECO:0000313" key="7">
    <source>
        <dbReference type="EMBL" id="EEG29177.1"/>
    </source>
</evidence>
<evidence type="ECO:0000256" key="1">
    <source>
        <dbReference type="ARBA" id="ARBA00004141"/>
    </source>
</evidence>
<dbReference type="CDD" id="cd15904">
    <property type="entry name" value="TSPO_MBR"/>
    <property type="match status" value="1"/>
</dbReference>
<dbReference type="InterPro" id="IPR004307">
    <property type="entry name" value="TspO_MBR"/>
</dbReference>
<protein>
    <submittedName>
        <fullName evidence="7">TspO/MBR family protein</fullName>
    </submittedName>
</protein>
<evidence type="ECO:0000256" key="4">
    <source>
        <dbReference type="ARBA" id="ARBA00022989"/>
    </source>
</evidence>
<feature type="transmembrane region" description="Helical" evidence="6">
    <location>
        <begin position="51"/>
        <end position="70"/>
    </location>
</feature>
<dbReference type="PANTHER" id="PTHR10057:SF0">
    <property type="entry name" value="TRANSLOCATOR PROTEIN"/>
    <property type="match status" value="1"/>
</dbReference>
<comment type="similarity">
    <text evidence="2">Belongs to the TspO/BZRP family.</text>
</comment>
<feature type="transmembrane region" description="Helical" evidence="6">
    <location>
        <begin position="140"/>
        <end position="157"/>
    </location>
</feature>
<organism evidence="7 8">
    <name type="scientific">[Clostridium] methylpentosum DSM 5476</name>
    <dbReference type="NCBI Taxonomy" id="537013"/>
    <lineage>
        <taxon>Bacteria</taxon>
        <taxon>Bacillati</taxon>
        <taxon>Bacillota</taxon>
        <taxon>Clostridia</taxon>
        <taxon>Eubacteriales</taxon>
        <taxon>Oscillospiraceae</taxon>
        <taxon>Oscillospiraceae incertae sedis</taxon>
    </lineage>
</organism>
<dbReference type="PIRSF" id="PIRSF005859">
    <property type="entry name" value="PBR"/>
    <property type="match status" value="1"/>
</dbReference>
<feature type="transmembrane region" description="Helical" evidence="6">
    <location>
        <begin position="82"/>
        <end position="100"/>
    </location>
</feature>
<dbReference type="Gene3D" id="1.20.1260.100">
    <property type="entry name" value="TspO/MBR protein"/>
    <property type="match status" value="1"/>
</dbReference>
<feature type="transmembrane region" description="Helical" evidence="6">
    <location>
        <begin position="106"/>
        <end position="128"/>
    </location>
</feature>
<evidence type="ECO:0000313" key="8">
    <source>
        <dbReference type="Proteomes" id="UP000003340"/>
    </source>
</evidence>
<dbReference type="EMBL" id="ACEC01000115">
    <property type="protein sequence ID" value="EEG29177.1"/>
    <property type="molecule type" value="Genomic_DNA"/>
</dbReference>
<dbReference type="AlphaFoldDB" id="C0EH90"/>
<dbReference type="InterPro" id="IPR038330">
    <property type="entry name" value="TspO/MBR-related_sf"/>
</dbReference>
<dbReference type="STRING" id="537013.CLOSTMETH_03290"/>
<dbReference type="GO" id="GO:0016020">
    <property type="term" value="C:membrane"/>
    <property type="evidence" value="ECO:0007669"/>
    <property type="project" value="UniProtKB-SubCell"/>
</dbReference>
<gene>
    <name evidence="7" type="ORF">CLOSTMETH_03290</name>
</gene>
<dbReference type="eggNOG" id="COG3476">
    <property type="taxonomic scope" value="Bacteria"/>
</dbReference>
<keyword evidence="8" id="KW-1185">Reference proteome</keyword>
<dbReference type="Proteomes" id="UP000003340">
    <property type="component" value="Unassembled WGS sequence"/>
</dbReference>
<dbReference type="GO" id="GO:0033013">
    <property type="term" value="P:tetrapyrrole metabolic process"/>
    <property type="evidence" value="ECO:0007669"/>
    <property type="project" value="UniProtKB-ARBA"/>
</dbReference>
<sequence>MLKFMTIRMKPLLISLLISLGVGGISGWLTKDSMEVYQQANQPPLSPPGIVFPIVWTILFVLMGISAYLIYLSSSPQRGRALGLYAAQLVVNFLWPIFFFNCQWYFFSFLWLLFLWVLILAMIITFYPISKPAALLQIPYLLWVTFAGYLNLGVALLNH</sequence>
<dbReference type="Pfam" id="PF03073">
    <property type="entry name" value="TspO_MBR"/>
    <property type="match status" value="1"/>
</dbReference>
<comment type="caution">
    <text evidence="7">The sequence shown here is derived from an EMBL/GenBank/DDBJ whole genome shotgun (WGS) entry which is preliminary data.</text>
</comment>
<proteinExistence type="inferred from homology"/>
<comment type="subcellular location">
    <subcellularLocation>
        <location evidence="1">Membrane</location>
        <topology evidence="1">Multi-pass membrane protein</topology>
    </subcellularLocation>
</comment>
<evidence type="ECO:0000256" key="3">
    <source>
        <dbReference type="ARBA" id="ARBA00022692"/>
    </source>
</evidence>
<dbReference type="HOGENOM" id="CLU_091805_2_0_9"/>
<dbReference type="PANTHER" id="PTHR10057">
    <property type="entry name" value="PERIPHERAL-TYPE BENZODIAZEPINE RECEPTOR"/>
    <property type="match status" value="1"/>
</dbReference>
<keyword evidence="3 6" id="KW-0812">Transmembrane</keyword>
<evidence type="ECO:0000256" key="2">
    <source>
        <dbReference type="ARBA" id="ARBA00007524"/>
    </source>
</evidence>
<keyword evidence="4 6" id="KW-1133">Transmembrane helix</keyword>
<evidence type="ECO:0000256" key="6">
    <source>
        <dbReference type="SAM" id="Phobius"/>
    </source>
</evidence>
<name>C0EH90_9FIRM</name>
<accession>C0EH90</accession>
<keyword evidence="5 6" id="KW-0472">Membrane</keyword>
<reference evidence="7 8" key="2">
    <citation type="submission" date="2009-02" db="EMBL/GenBank/DDBJ databases">
        <title>Draft genome sequence of Clostridium methylpentosum (DSM 5476).</title>
        <authorList>
            <person name="Sudarsanam P."/>
            <person name="Ley R."/>
            <person name="Guruge J."/>
            <person name="Turnbaugh P.J."/>
            <person name="Mahowald M."/>
            <person name="Liep D."/>
            <person name="Gordon J."/>
        </authorList>
    </citation>
    <scope>NUCLEOTIDE SEQUENCE [LARGE SCALE GENOMIC DNA]</scope>
    <source>
        <strain evidence="7 8">DSM 5476</strain>
    </source>
</reference>